<dbReference type="CDD" id="cd15832">
    <property type="entry name" value="SNAP"/>
    <property type="match status" value="1"/>
</dbReference>
<keyword evidence="6 7" id="KW-0472">Membrane</keyword>
<evidence type="ECO:0000256" key="4">
    <source>
        <dbReference type="ARBA" id="ARBA00022892"/>
    </source>
</evidence>
<dbReference type="Gene3D" id="1.25.40.10">
    <property type="entry name" value="Tetratricopeptide repeat domain"/>
    <property type="match status" value="1"/>
</dbReference>
<comment type="similarity">
    <text evidence="2 7">Belongs to the SNAP family.</text>
</comment>
<comment type="caution">
    <text evidence="8">The sequence shown here is derived from an EMBL/GenBank/DDBJ whole genome shotgun (WGS) entry which is preliminary data.</text>
</comment>
<dbReference type="Pfam" id="PF14938">
    <property type="entry name" value="SNAP"/>
    <property type="match status" value="1"/>
</dbReference>
<evidence type="ECO:0000256" key="2">
    <source>
        <dbReference type="ARBA" id="ARBA00010050"/>
    </source>
</evidence>
<dbReference type="SUPFAM" id="SSF48452">
    <property type="entry name" value="TPR-like"/>
    <property type="match status" value="1"/>
</dbReference>
<comment type="function">
    <text evidence="7">Required for vesicular transport between the endoplasmic reticulum and the Golgi apparatus.</text>
</comment>
<sequence>MSEEAKGQKFLEEAEKKLKSSGSLMSSIFGSSSSKLDDASELYQKAGNCFKMAKNWTAAGKAFCLSAEIQLKQNTKHEAANMYNEAANAYKKADPQEALNCLLKSCDIYIDMGRLVMAAKQYQIIAELYETDLVDIPNTIVYYEKAADLFKTEENNASANKCLLKVAQFSAQLEKYARAIEIYEQVGTASIDNPLLKYSAKDHFFRAGLCHLCIDNLNCSQAIERYQSILASFADSREFNFLKQLIQSVEENNVDNFTNAVKDYDNLSRLDNWCTNLLLKVKKSLNEEPDLR</sequence>
<evidence type="ECO:0000256" key="5">
    <source>
        <dbReference type="ARBA" id="ARBA00022927"/>
    </source>
</evidence>
<name>A0A813LY73_9BILA</name>
<evidence type="ECO:0000256" key="7">
    <source>
        <dbReference type="RuleBase" id="RU367013"/>
    </source>
</evidence>
<dbReference type="GO" id="GO:0005483">
    <property type="term" value="F:soluble NSF attachment protein activity"/>
    <property type="evidence" value="ECO:0007669"/>
    <property type="project" value="TreeGrafter"/>
</dbReference>
<dbReference type="PANTHER" id="PTHR13768:SF8">
    <property type="entry name" value="ALPHA-SOLUBLE NSF ATTACHMENT PROTEIN"/>
    <property type="match status" value="1"/>
</dbReference>
<keyword evidence="4 7" id="KW-0931">ER-Golgi transport</keyword>
<evidence type="ECO:0000313" key="9">
    <source>
        <dbReference type="Proteomes" id="UP000663879"/>
    </source>
</evidence>
<reference evidence="8" key="1">
    <citation type="submission" date="2021-02" db="EMBL/GenBank/DDBJ databases">
        <authorList>
            <person name="Nowell W R."/>
        </authorList>
    </citation>
    <scope>NUCLEOTIDE SEQUENCE</scope>
    <source>
        <strain evidence="8">Ploen Becks lab</strain>
    </source>
</reference>
<dbReference type="PRINTS" id="PR00448">
    <property type="entry name" value="NSFATTACHMNT"/>
</dbReference>
<dbReference type="InterPro" id="IPR000744">
    <property type="entry name" value="NSF_attach"/>
</dbReference>
<dbReference type="GO" id="GO:0035494">
    <property type="term" value="P:SNARE complex disassembly"/>
    <property type="evidence" value="ECO:0007669"/>
    <property type="project" value="TreeGrafter"/>
</dbReference>
<dbReference type="GO" id="GO:0031201">
    <property type="term" value="C:SNARE complex"/>
    <property type="evidence" value="ECO:0007669"/>
    <property type="project" value="TreeGrafter"/>
</dbReference>
<evidence type="ECO:0008006" key="10">
    <source>
        <dbReference type="Google" id="ProtNLM"/>
    </source>
</evidence>
<evidence type="ECO:0000313" key="8">
    <source>
        <dbReference type="EMBL" id="CAF0710590.1"/>
    </source>
</evidence>
<evidence type="ECO:0000256" key="6">
    <source>
        <dbReference type="ARBA" id="ARBA00023136"/>
    </source>
</evidence>
<dbReference type="Proteomes" id="UP000663879">
    <property type="component" value="Unassembled WGS sequence"/>
</dbReference>
<accession>A0A813LY73</accession>
<evidence type="ECO:0000256" key="1">
    <source>
        <dbReference type="ARBA" id="ARBA00004170"/>
    </source>
</evidence>
<gene>
    <name evidence="8" type="ORF">OXX778_LOCUS980</name>
</gene>
<evidence type="ECO:0000256" key="3">
    <source>
        <dbReference type="ARBA" id="ARBA00022448"/>
    </source>
</evidence>
<dbReference type="AlphaFoldDB" id="A0A813LY73"/>
<dbReference type="GO" id="GO:0005774">
    <property type="term" value="C:vacuolar membrane"/>
    <property type="evidence" value="ECO:0007669"/>
    <property type="project" value="TreeGrafter"/>
</dbReference>
<organism evidence="8 9">
    <name type="scientific">Brachionus calyciflorus</name>
    <dbReference type="NCBI Taxonomy" id="104777"/>
    <lineage>
        <taxon>Eukaryota</taxon>
        <taxon>Metazoa</taxon>
        <taxon>Spiralia</taxon>
        <taxon>Gnathifera</taxon>
        <taxon>Rotifera</taxon>
        <taxon>Eurotatoria</taxon>
        <taxon>Monogononta</taxon>
        <taxon>Pseudotrocha</taxon>
        <taxon>Ploima</taxon>
        <taxon>Brachionidae</taxon>
        <taxon>Brachionus</taxon>
    </lineage>
</organism>
<proteinExistence type="inferred from homology"/>
<comment type="subcellular location">
    <subcellularLocation>
        <location evidence="1 7">Membrane</location>
        <topology evidence="1 7">Peripheral membrane protein</topology>
    </subcellularLocation>
</comment>
<protein>
    <recommendedName>
        <fullName evidence="10">Alpha-soluble NSF attachment protein</fullName>
    </recommendedName>
</protein>
<keyword evidence="9" id="KW-1185">Reference proteome</keyword>
<dbReference type="GO" id="GO:0019905">
    <property type="term" value="F:syntaxin binding"/>
    <property type="evidence" value="ECO:0007669"/>
    <property type="project" value="TreeGrafter"/>
</dbReference>
<dbReference type="InterPro" id="IPR011990">
    <property type="entry name" value="TPR-like_helical_dom_sf"/>
</dbReference>
<dbReference type="OrthoDB" id="9984275at2759"/>
<dbReference type="GO" id="GO:0006886">
    <property type="term" value="P:intracellular protein transport"/>
    <property type="evidence" value="ECO:0007669"/>
    <property type="project" value="UniProtKB-UniRule"/>
</dbReference>
<keyword evidence="3 7" id="KW-0813">Transport</keyword>
<dbReference type="PANTHER" id="PTHR13768">
    <property type="entry name" value="SOLUBLE NSF ATTACHMENT PROTEIN SNAP"/>
    <property type="match status" value="1"/>
</dbReference>
<dbReference type="FunFam" id="1.25.40.10:FF:000049">
    <property type="entry name" value="Alpha-soluble NSF attachment protein-like"/>
    <property type="match status" value="1"/>
</dbReference>
<keyword evidence="5 7" id="KW-0653">Protein transport</keyword>
<dbReference type="EMBL" id="CAJNOC010000057">
    <property type="protein sequence ID" value="CAF0710590.1"/>
    <property type="molecule type" value="Genomic_DNA"/>
</dbReference>